<dbReference type="GO" id="GO:0042773">
    <property type="term" value="P:ATP synthesis coupled electron transport"/>
    <property type="evidence" value="ECO:0007669"/>
    <property type="project" value="InterPro"/>
</dbReference>
<accession>A0AAE1DHU6</accession>
<proteinExistence type="predicted"/>
<comment type="caution">
    <text evidence="2">The sequence shown here is derived from an EMBL/GenBank/DDBJ whole genome shotgun (WGS) entry which is preliminary data.</text>
</comment>
<dbReference type="InterPro" id="IPR001041">
    <property type="entry name" value="2Fe-2S_ferredoxin-type"/>
</dbReference>
<dbReference type="SUPFAM" id="SSF54292">
    <property type="entry name" value="2Fe-2S ferredoxin-like"/>
    <property type="match status" value="1"/>
</dbReference>
<dbReference type="PROSITE" id="PS00641">
    <property type="entry name" value="COMPLEX1_75K_1"/>
    <property type="match status" value="1"/>
</dbReference>
<organism evidence="2 3">
    <name type="scientific">Elysia crispata</name>
    <name type="common">lettuce slug</name>
    <dbReference type="NCBI Taxonomy" id="231223"/>
    <lineage>
        <taxon>Eukaryota</taxon>
        <taxon>Metazoa</taxon>
        <taxon>Spiralia</taxon>
        <taxon>Lophotrochozoa</taxon>
        <taxon>Mollusca</taxon>
        <taxon>Gastropoda</taxon>
        <taxon>Heterobranchia</taxon>
        <taxon>Euthyneura</taxon>
        <taxon>Panpulmonata</taxon>
        <taxon>Sacoglossa</taxon>
        <taxon>Placobranchoidea</taxon>
        <taxon>Plakobranchidae</taxon>
        <taxon>Elysia</taxon>
    </lineage>
</organism>
<evidence type="ECO:0000313" key="2">
    <source>
        <dbReference type="EMBL" id="KAK3770008.1"/>
    </source>
</evidence>
<evidence type="ECO:0000313" key="3">
    <source>
        <dbReference type="Proteomes" id="UP001283361"/>
    </source>
</evidence>
<dbReference type="Gene3D" id="3.10.20.740">
    <property type="match status" value="1"/>
</dbReference>
<dbReference type="Proteomes" id="UP001283361">
    <property type="component" value="Unassembled WGS sequence"/>
</dbReference>
<dbReference type="AlphaFoldDB" id="A0AAE1DHU6"/>
<dbReference type="GO" id="GO:0008137">
    <property type="term" value="F:NADH dehydrogenase (ubiquinone) activity"/>
    <property type="evidence" value="ECO:0007669"/>
    <property type="project" value="InterPro"/>
</dbReference>
<reference evidence="2" key="1">
    <citation type="journal article" date="2023" name="G3 (Bethesda)">
        <title>A reference genome for the long-term kleptoplast-retaining sea slug Elysia crispata morphotype clarki.</title>
        <authorList>
            <person name="Eastman K.E."/>
            <person name="Pendleton A.L."/>
            <person name="Shaikh M.A."/>
            <person name="Suttiyut T."/>
            <person name="Ogas R."/>
            <person name="Tomko P."/>
            <person name="Gavelis G."/>
            <person name="Widhalm J.R."/>
            <person name="Wisecaver J.H."/>
        </authorList>
    </citation>
    <scope>NUCLEOTIDE SEQUENCE</scope>
    <source>
        <strain evidence="2">ECLA1</strain>
    </source>
</reference>
<gene>
    <name evidence="2" type="ORF">RRG08_043170</name>
</gene>
<dbReference type="Pfam" id="PF13510">
    <property type="entry name" value="Fer2_4"/>
    <property type="match status" value="1"/>
</dbReference>
<dbReference type="EMBL" id="JAWDGP010003869">
    <property type="protein sequence ID" value="KAK3770008.1"/>
    <property type="molecule type" value="Genomic_DNA"/>
</dbReference>
<dbReference type="InterPro" id="IPR036010">
    <property type="entry name" value="2Fe-2S_ferredoxin-like_sf"/>
</dbReference>
<dbReference type="GO" id="GO:0016020">
    <property type="term" value="C:membrane"/>
    <property type="evidence" value="ECO:0007669"/>
    <property type="project" value="InterPro"/>
</dbReference>
<evidence type="ECO:0000256" key="1">
    <source>
        <dbReference type="ARBA" id="ARBA00023014"/>
    </source>
</evidence>
<keyword evidence="1" id="KW-0479">Metal-binding</keyword>
<evidence type="ECO:0008006" key="4">
    <source>
        <dbReference type="Google" id="ProtNLM"/>
    </source>
</evidence>
<protein>
    <recommendedName>
        <fullName evidence="4">NADH-ubiquinone oxidoreductase 75 kDa subunit, mitochondrial</fullName>
    </recommendedName>
</protein>
<sequence length="142" mass="16024">MLRLWPVRQLGKLQNALGLTQTAFKSSQPAPAPELVEVFVDDKQVFVEPGTTVLQACATAGVEIPRFCYHDRLSVAGNCRMCLVEVEKSAKMLKFCGCDLPLTGKQWFWLMFNTCGISSHNQFLPVLIMDKFEKDATIWRIL</sequence>
<keyword evidence="1" id="KW-0411">Iron-sulfur</keyword>
<name>A0AAE1DHU6_9GAST</name>
<keyword evidence="3" id="KW-1185">Reference proteome</keyword>
<dbReference type="CDD" id="cd00207">
    <property type="entry name" value="fer2"/>
    <property type="match status" value="1"/>
</dbReference>
<dbReference type="InterPro" id="IPR000283">
    <property type="entry name" value="NADH_UbQ_OxRdtase_75kDa_su_CS"/>
</dbReference>
<dbReference type="GO" id="GO:0051536">
    <property type="term" value="F:iron-sulfur cluster binding"/>
    <property type="evidence" value="ECO:0007669"/>
    <property type="project" value="UniProtKB-KW"/>
</dbReference>
<keyword evidence="1" id="KW-0408">Iron</keyword>